<dbReference type="EMBL" id="CP126970">
    <property type="protein sequence ID" value="WIM69989.1"/>
    <property type="molecule type" value="Genomic_DNA"/>
</dbReference>
<feature type="signal peptide" evidence="3">
    <location>
        <begin position="1"/>
        <end position="25"/>
    </location>
</feature>
<proteinExistence type="predicted"/>
<keyword evidence="2" id="KW-0472">Membrane</keyword>
<sequence>MRKFRTTAVAAATAFSLTIAGTGVAAAQDDAAEDTQSFNISSNSSQLGEKKDAWEDGEDGPYIDGPNQVTGTDLLGSSTADKATDEKPGVPEWADDWRNIAYVGVAGSIIGAIVAGINWLKFQGILPY</sequence>
<evidence type="ECO:0000256" key="3">
    <source>
        <dbReference type="SAM" id="SignalP"/>
    </source>
</evidence>
<evidence type="ECO:0000256" key="1">
    <source>
        <dbReference type="SAM" id="MobiDB-lite"/>
    </source>
</evidence>
<reference evidence="4 5" key="1">
    <citation type="submission" date="2023-05" db="EMBL/GenBank/DDBJ databases">
        <title>Corynebacterium suedekumii sp. nov. and Corynebacterium breve sp. nov. isolated from raw cow's milk.</title>
        <authorList>
            <person name="Baer M.K."/>
            <person name="Mehl L."/>
            <person name="Hellmuth R."/>
            <person name="Marke G."/>
            <person name="Lipski A."/>
        </authorList>
    </citation>
    <scope>NUCLEOTIDE SEQUENCE [LARGE SCALE GENOMIC DNA]</scope>
    <source>
        <strain evidence="4 5">LM112</strain>
    </source>
</reference>
<keyword evidence="2" id="KW-0812">Transmembrane</keyword>
<evidence type="ECO:0000256" key="2">
    <source>
        <dbReference type="SAM" id="Phobius"/>
    </source>
</evidence>
<evidence type="ECO:0000313" key="4">
    <source>
        <dbReference type="EMBL" id="WIM69989.1"/>
    </source>
</evidence>
<name>A0ABY8VK98_9CORY</name>
<evidence type="ECO:0008006" key="6">
    <source>
        <dbReference type="Google" id="ProtNLM"/>
    </source>
</evidence>
<feature type="region of interest" description="Disordered" evidence="1">
    <location>
        <begin position="30"/>
        <end position="91"/>
    </location>
</feature>
<keyword evidence="3" id="KW-0732">Signal</keyword>
<gene>
    <name evidence="4" type="ORF">QP029_12465</name>
</gene>
<dbReference type="RefSeq" id="WP_284874582.1">
    <property type="nucleotide sequence ID" value="NZ_CP126970.1"/>
</dbReference>
<dbReference type="Proteomes" id="UP001238805">
    <property type="component" value="Chromosome"/>
</dbReference>
<protein>
    <recommendedName>
        <fullName evidence="6">Or membrane protein</fullName>
    </recommendedName>
</protein>
<feature type="transmembrane region" description="Helical" evidence="2">
    <location>
        <begin position="100"/>
        <end position="120"/>
    </location>
</feature>
<feature type="compositionally biased region" description="Polar residues" evidence="1">
    <location>
        <begin position="67"/>
        <end position="81"/>
    </location>
</feature>
<feature type="chain" id="PRO_5045426863" description="Or membrane protein" evidence="3">
    <location>
        <begin position="26"/>
        <end position="128"/>
    </location>
</feature>
<feature type="compositionally biased region" description="Polar residues" evidence="1">
    <location>
        <begin position="37"/>
        <end position="47"/>
    </location>
</feature>
<keyword evidence="2" id="KW-1133">Transmembrane helix</keyword>
<organism evidence="4 5">
    <name type="scientific">Corynebacterium suedekumii</name>
    <dbReference type="NCBI Taxonomy" id="3049801"/>
    <lineage>
        <taxon>Bacteria</taxon>
        <taxon>Bacillati</taxon>
        <taxon>Actinomycetota</taxon>
        <taxon>Actinomycetes</taxon>
        <taxon>Mycobacteriales</taxon>
        <taxon>Corynebacteriaceae</taxon>
        <taxon>Corynebacterium</taxon>
    </lineage>
</organism>
<evidence type="ECO:0000313" key="5">
    <source>
        <dbReference type="Proteomes" id="UP001238805"/>
    </source>
</evidence>
<keyword evidence="5" id="KW-1185">Reference proteome</keyword>
<accession>A0ABY8VK98</accession>